<evidence type="ECO:0000256" key="1">
    <source>
        <dbReference type="ARBA" id="ARBA00004651"/>
    </source>
</evidence>
<comment type="subcellular location">
    <subcellularLocation>
        <location evidence="1">Cell membrane</location>
        <topology evidence="1">Multi-pass membrane protein</topology>
    </subcellularLocation>
</comment>
<evidence type="ECO:0000313" key="9">
    <source>
        <dbReference type="Proteomes" id="UP000062973"/>
    </source>
</evidence>
<accession>A0A076N9J1</accession>
<keyword evidence="5 6" id="KW-0472">Membrane</keyword>
<dbReference type="STRING" id="1068978.AMETH_6605"/>
<feature type="domain" description="Type II secretion system protein GspF" evidence="7">
    <location>
        <begin position="58"/>
        <end position="177"/>
    </location>
</feature>
<dbReference type="eggNOG" id="COG2064">
    <property type="taxonomic scope" value="Bacteria"/>
</dbReference>
<dbReference type="PATRIC" id="fig|1068978.7.peg.7097"/>
<evidence type="ECO:0000256" key="6">
    <source>
        <dbReference type="SAM" id="Phobius"/>
    </source>
</evidence>
<keyword evidence="9" id="KW-1185">Reference proteome</keyword>
<evidence type="ECO:0000256" key="2">
    <source>
        <dbReference type="ARBA" id="ARBA00022475"/>
    </source>
</evidence>
<reference evidence="8 9" key="1">
    <citation type="submission" date="2014-07" db="EMBL/GenBank/DDBJ databases">
        <title>Whole Genome Sequence of the Amycolatopsis methanolica 239.</title>
        <authorList>
            <person name="Tang B."/>
        </authorList>
    </citation>
    <scope>NUCLEOTIDE SEQUENCE [LARGE SCALE GENOMIC DNA]</scope>
    <source>
        <strain evidence="8 9">239</strain>
    </source>
</reference>
<dbReference type="GO" id="GO:0005886">
    <property type="term" value="C:plasma membrane"/>
    <property type="evidence" value="ECO:0007669"/>
    <property type="project" value="UniProtKB-SubCell"/>
</dbReference>
<dbReference type="EMBL" id="CP009110">
    <property type="protein sequence ID" value="AIJ26697.1"/>
    <property type="molecule type" value="Genomic_DNA"/>
</dbReference>
<evidence type="ECO:0000313" key="8">
    <source>
        <dbReference type="EMBL" id="AIJ26697.1"/>
    </source>
</evidence>
<dbReference type="Proteomes" id="UP000062973">
    <property type="component" value="Chromosome"/>
</dbReference>
<organism evidence="8 9">
    <name type="scientific">Amycolatopsis methanolica 239</name>
    <dbReference type="NCBI Taxonomy" id="1068978"/>
    <lineage>
        <taxon>Bacteria</taxon>
        <taxon>Bacillati</taxon>
        <taxon>Actinomycetota</taxon>
        <taxon>Actinomycetes</taxon>
        <taxon>Pseudonocardiales</taxon>
        <taxon>Pseudonocardiaceae</taxon>
        <taxon>Amycolatopsis</taxon>
        <taxon>Amycolatopsis methanolica group</taxon>
    </lineage>
</organism>
<keyword evidence="3 6" id="KW-0812">Transmembrane</keyword>
<sequence>MSTAALVVALLGAALLTFPGRPVPGLRLAHLFPSPQSPARTRGRRRRSDPLDLAATWDLLAACLRAGQPVPAALRAVTDGETGPEADALRATAGLLELGADATEAWVPALGCAGTAEFARAAKRTARSGTTLADAATDLARGIRASLGDRAEARAQRAGVLIAGPLGLCFLPAFVCLGVVPVVLGLAGRLNVF</sequence>
<keyword evidence="2" id="KW-1003">Cell membrane</keyword>
<protein>
    <submittedName>
        <fullName evidence="8">Type II secretion system protein</fullName>
    </submittedName>
</protein>
<dbReference type="PANTHER" id="PTHR35007">
    <property type="entry name" value="INTEGRAL MEMBRANE PROTEIN-RELATED"/>
    <property type="match status" value="1"/>
</dbReference>
<dbReference type="OrthoDB" id="3267562at2"/>
<name>A0A076N9J1_AMYME</name>
<dbReference type="InterPro" id="IPR018076">
    <property type="entry name" value="T2SS_GspF_dom"/>
</dbReference>
<dbReference type="Pfam" id="PF00482">
    <property type="entry name" value="T2SSF"/>
    <property type="match status" value="1"/>
</dbReference>
<keyword evidence="4 6" id="KW-1133">Transmembrane helix</keyword>
<dbReference type="PANTHER" id="PTHR35007:SF3">
    <property type="entry name" value="POSSIBLE CONSERVED ALANINE RICH MEMBRANE PROTEIN"/>
    <property type="match status" value="1"/>
</dbReference>
<evidence type="ECO:0000256" key="5">
    <source>
        <dbReference type="ARBA" id="ARBA00023136"/>
    </source>
</evidence>
<dbReference type="KEGG" id="amq:AMETH_6605"/>
<evidence type="ECO:0000259" key="7">
    <source>
        <dbReference type="Pfam" id="PF00482"/>
    </source>
</evidence>
<evidence type="ECO:0000256" key="4">
    <source>
        <dbReference type="ARBA" id="ARBA00022989"/>
    </source>
</evidence>
<feature type="transmembrane region" description="Helical" evidence="6">
    <location>
        <begin position="160"/>
        <end position="187"/>
    </location>
</feature>
<proteinExistence type="predicted"/>
<evidence type="ECO:0000256" key="3">
    <source>
        <dbReference type="ARBA" id="ARBA00022692"/>
    </source>
</evidence>
<gene>
    <name evidence="8" type="ORF">AMETH_6605</name>
</gene>
<dbReference type="AlphaFoldDB" id="A0A076N9J1"/>
<dbReference type="HOGENOM" id="CLU_064089_1_0_11"/>